<evidence type="ECO:0000256" key="1">
    <source>
        <dbReference type="ARBA" id="ARBA00022729"/>
    </source>
</evidence>
<feature type="compositionally biased region" description="Basic and acidic residues" evidence="4">
    <location>
        <begin position="60"/>
        <end position="81"/>
    </location>
</feature>
<dbReference type="CDD" id="cd05776">
    <property type="entry name" value="DNA_polB_alpha_exo"/>
    <property type="match status" value="1"/>
</dbReference>
<evidence type="ECO:0000256" key="3">
    <source>
        <dbReference type="ARBA" id="ARBA00022837"/>
    </source>
</evidence>
<dbReference type="GO" id="GO:0006272">
    <property type="term" value="P:leading strand elongation"/>
    <property type="evidence" value="ECO:0007669"/>
    <property type="project" value="TreeGrafter"/>
</dbReference>
<dbReference type="InterPro" id="IPR003644">
    <property type="entry name" value="Calx_beta"/>
</dbReference>
<organism evidence="7 8">
    <name type="scientific">Symbiodinium microadriaticum</name>
    <name type="common">Dinoflagellate</name>
    <name type="synonym">Zooxanthella microadriatica</name>
    <dbReference type="NCBI Taxonomy" id="2951"/>
    <lineage>
        <taxon>Eukaryota</taxon>
        <taxon>Sar</taxon>
        <taxon>Alveolata</taxon>
        <taxon>Dinophyceae</taxon>
        <taxon>Suessiales</taxon>
        <taxon>Symbiodiniaceae</taxon>
        <taxon>Symbiodinium</taxon>
    </lineage>
</organism>
<dbReference type="GO" id="GO:0003688">
    <property type="term" value="F:DNA replication origin binding"/>
    <property type="evidence" value="ECO:0007669"/>
    <property type="project" value="TreeGrafter"/>
</dbReference>
<dbReference type="GO" id="GO:1902975">
    <property type="term" value="P:mitotic DNA replication initiation"/>
    <property type="evidence" value="ECO:0007669"/>
    <property type="project" value="TreeGrafter"/>
</dbReference>
<comment type="caution">
    <text evidence="7">The sequence shown here is derived from an EMBL/GenBank/DDBJ whole genome shotgun (WGS) entry which is preliminary data.</text>
</comment>
<sequence>MFLAPTVKHLLREFFRTLRAAASAVGVQVGQTGLAEKMLEQMCGEIEADVLLTAASPPKRKAEALPEQSNKRSMLDQEHSNMGHGPLQSSAPTLPPVDISQDVPMHLPTEETQARAPDPTRSTTMDVNTRSEQVDVPETASDLLDQGPCEVERDAEGGLWFFLIDAVEDDRASPPRVYLFGKVKVRSGSEAYRSCCLVVDKLERCFHLLLKVEDPSDYESAKIAANAAAVELETLRKEKFQNLKVIRSKLKYRNYAFEKPLGQALGNLPFLKVVCEAAGSVPPVGLAGDNFTHSFGIQASLLERLLLTRRLMGPSWYRLHPDSFKEEPARLSHCATEFRITPASIQVPKTETEKARWSSHLPASSPPLRVLSVSLQTFQQTAQLSHEVLAIGCSLHPTVSADASASESDLQNSRRTWAAIRRLDANPFPRDADKALAAGGFHTYNNELALLNAFLLKVQEFDPDVIAGHNVFSVDLDVLSSRLHQLKVQNWHRLGRLRRPKDRVPRNEGRQAQGFWAGTSLAAGRLVCDTALQAKDLLPKLGCYDLVNLAKEQLGSADVKIVEPEAIADYYDSARSLLNLLQLKTADAYCIARIAHSLQILTSTLLPSEFPDIIQFSSAVYYCNEAEGKVEVEVSRLGEDDNQCHVDYETFDISAVSGVKYVGRKGTIAFEPDVVVFQETHHGLGRSDGHWQLPGWIVVTTADEKQRYSGLAVFLRRSVFADEQVSSITWIPGRLMHVRCHTPQLTLDLVAGYQWVWQAKQQEQIARKRAHFWTQLGVLLQGLPARNLLALCADMNTHCRPLAGHIGRGVLRTTRNGSVTTQIDFIATRKKHADALARTAQPMALDLAPWHCVQQHTAEAQELQQLLVAEIEGLLASDACSFQELNRRMLPHCQRLFPCNRKTPPSTLQSPAVKQAIEHVWSVYRSHTPHTRMPAFQRAAALAQRQADLRQAGRALRAAGQHRRRQWLEEQISAAETAASRNDLGSVYRVINLIDPKRKREKVRIRSQQGHLLSVEQEFHEIHHYFQRAFSASQAYHIPESDVLLSFTEAEICEAVRQLQPGKAVPEASLPADVWLLQPEGVAKLRARVFQRSNAAGYAYPDEATCPEPNAEEEKSAKLYLHHFKMADAEMPEETRATLAQTEIALVFGQSQSKPPQNKAEKEQAQSWQEQAKDWTEDGLDADRPSKWGKKDGGKGAWRPWNSGSGSNPKRQWEPSSKNQENRASLDPQVQAFMTTVTRAVLRHEADLTLLRADTSYVLFIYISEHSCLQRVKDAASHWQELFTAGTVSMALKTALLGGIVKDLKEKLEEMQVNEELLRKCHEAGWVTEGRQALDPAWVYHAWDPQAKKQIVSPQTPRPHCELLKDLDLLLKYVAVEGVVHRFKCTKTLSDQLTGEVVPFMITISLRSPAAHEAHQILGRLSGSACCKLLGMRLKPERGNRSQMSKALEQAYMNLDFCEWKPRWNQSREFWQHLAVTLQLDALAGLRVSLPHFCDPGMGTEVQSVDYRGVTMSVHVRTLLCLPGPASASSMSQPGEVEVLAAPEDVYADFLEAYLLLTHVRLAFLACRGYEPPAALGMMARNDLLLWVMEQIYEPWRSTLCRYADALACTFSHQRHPTLPLPRWPAKTAVSEAESLALHFLDAGHVPLWNAVRQVVNLLHRESPRHKDVAPGTASSATFGVYATGPFAGLCKLTLTHPNVTRLLNCFITRLCPYHRWTTVAVLFNYQLSRHKDHGNAVTPSLVTSLSLHEDGEIWIENPEGTAISVHEGVPRLGSRYSLQLQAVRFQAHRMLHRTCEWTSFDRVVVSAYAVSRWETLQMPWQEQLADLGFYLPDRTVQVVVQPPVGHGHARSDGQLHYTGVCAAEHWKAPKVLLHMCNRSAQSQM</sequence>
<evidence type="ECO:0000313" key="8">
    <source>
        <dbReference type="Proteomes" id="UP000186817"/>
    </source>
</evidence>
<dbReference type="OrthoDB" id="446626at2759"/>
<feature type="domain" description="DNA-directed DNA polymerase family B exonuclease" evidence="5">
    <location>
        <begin position="293"/>
        <end position="536"/>
    </location>
</feature>
<dbReference type="GO" id="GO:0007154">
    <property type="term" value="P:cell communication"/>
    <property type="evidence" value="ECO:0007669"/>
    <property type="project" value="InterPro"/>
</dbReference>
<dbReference type="SUPFAM" id="SSF53098">
    <property type="entry name" value="Ribonuclease H-like"/>
    <property type="match status" value="1"/>
</dbReference>
<dbReference type="Gene3D" id="3.30.420.10">
    <property type="entry name" value="Ribonuclease H-like superfamily/Ribonuclease H"/>
    <property type="match status" value="1"/>
</dbReference>
<dbReference type="SUPFAM" id="SSF56219">
    <property type="entry name" value="DNase I-like"/>
    <property type="match status" value="1"/>
</dbReference>
<proteinExistence type="predicted"/>
<reference evidence="7 8" key="1">
    <citation type="submission" date="2016-02" db="EMBL/GenBank/DDBJ databases">
        <title>Genome analysis of coral dinoflagellate symbionts highlights evolutionary adaptations to a symbiotic lifestyle.</title>
        <authorList>
            <person name="Aranda M."/>
            <person name="Li Y."/>
            <person name="Liew Y.J."/>
            <person name="Baumgarten S."/>
            <person name="Simakov O."/>
            <person name="Wilson M."/>
            <person name="Piel J."/>
            <person name="Ashoor H."/>
            <person name="Bougouffa S."/>
            <person name="Bajic V.B."/>
            <person name="Ryu T."/>
            <person name="Ravasi T."/>
            <person name="Bayer T."/>
            <person name="Micklem G."/>
            <person name="Kim H."/>
            <person name="Bhak J."/>
            <person name="Lajeunesse T.C."/>
            <person name="Voolstra C.R."/>
        </authorList>
    </citation>
    <scope>NUCLEOTIDE SEQUENCE [LARGE SCALE GENOMIC DNA]</scope>
    <source>
        <strain evidence="7 8">CCMP2467</strain>
    </source>
</reference>
<dbReference type="Pfam" id="PF03104">
    <property type="entry name" value="DNA_pol_B_exo1"/>
    <property type="match status" value="1"/>
</dbReference>
<dbReference type="GO" id="GO:0003887">
    <property type="term" value="F:DNA-directed DNA polymerase activity"/>
    <property type="evidence" value="ECO:0007669"/>
    <property type="project" value="TreeGrafter"/>
</dbReference>
<dbReference type="InterPro" id="IPR038081">
    <property type="entry name" value="CalX-like_sf"/>
</dbReference>
<protein>
    <submittedName>
        <fullName evidence="7">DNA polymerase alpha catalytic subunit</fullName>
    </submittedName>
</protein>
<dbReference type="Pfam" id="PF03160">
    <property type="entry name" value="Calx-beta"/>
    <property type="match status" value="1"/>
</dbReference>
<accession>A0A1Q9DSG0</accession>
<dbReference type="Proteomes" id="UP000186817">
    <property type="component" value="Unassembled WGS sequence"/>
</dbReference>
<dbReference type="GO" id="GO:0005658">
    <property type="term" value="C:alpha DNA polymerase:primase complex"/>
    <property type="evidence" value="ECO:0007669"/>
    <property type="project" value="TreeGrafter"/>
</dbReference>
<evidence type="ECO:0000256" key="2">
    <source>
        <dbReference type="ARBA" id="ARBA00022737"/>
    </source>
</evidence>
<keyword evidence="3" id="KW-0106">Calcium</keyword>
<dbReference type="GO" id="GO:0016020">
    <property type="term" value="C:membrane"/>
    <property type="evidence" value="ECO:0007669"/>
    <property type="project" value="InterPro"/>
</dbReference>
<evidence type="ECO:0000259" key="6">
    <source>
        <dbReference type="Pfam" id="PF03160"/>
    </source>
</evidence>
<dbReference type="Gene3D" id="2.60.40.2030">
    <property type="match status" value="1"/>
</dbReference>
<dbReference type="InterPro" id="IPR036397">
    <property type="entry name" value="RNaseH_sf"/>
</dbReference>
<evidence type="ECO:0000256" key="4">
    <source>
        <dbReference type="SAM" id="MobiDB-lite"/>
    </source>
</evidence>
<name>A0A1Q9DSG0_SYMMI</name>
<evidence type="ECO:0000259" key="5">
    <source>
        <dbReference type="Pfam" id="PF03104"/>
    </source>
</evidence>
<dbReference type="PANTHER" id="PTHR45861">
    <property type="entry name" value="DNA POLYMERASE ALPHA CATALYTIC SUBUNIT"/>
    <property type="match status" value="1"/>
</dbReference>
<feature type="domain" description="Calx-beta" evidence="6">
    <location>
        <begin position="612"/>
        <end position="676"/>
    </location>
</feature>
<dbReference type="Gene3D" id="3.30.70.2820">
    <property type="match status" value="1"/>
</dbReference>
<keyword evidence="1" id="KW-0732">Signal</keyword>
<feature type="compositionally biased region" description="Basic and acidic residues" evidence="4">
    <location>
        <begin position="1171"/>
        <end position="1194"/>
    </location>
</feature>
<keyword evidence="2" id="KW-0677">Repeat</keyword>
<gene>
    <name evidence="7" type="primary">pola1</name>
    <name evidence="7" type="ORF">AK812_SmicGene19474</name>
</gene>
<dbReference type="GO" id="GO:0003682">
    <property type="term" value="F:chromatin binding"/>
    <property type="evidence" value="ECO:0007669"/>
    <property type="project" value="TreeGrafter"/>
</dbReference>
<feature type="compositionally biased region" description="Polar residues" evidence="4">
    <location>
        <begin position="120"/>
        <end position="131"/>
    </location>
</feature>
<dbReference type="Gene3D" id="2.40.50.730">
    <property type="match status" value="1"/>
</dbReference>
<dbReference type="PANTHER" id="PTHR45861:SF1">
    <property type="entry name" value="DNA POLYMERASE ALPHA CATALYTIC SUBUNIT"/>
    <property type="match status" value="1"/>
</dbReference>
<feature type="region of interest" description="Disordered" evidence="4">
    <location>
        <begin position="57"/>
        <end position="137"/>
    </location>
</feature>
<dbReference type="InterPro" id="IPR006133">
    <property type="entry name" value="DNA-dir_DNA_pol_B_exonuc"/>
</dbReference>
<dbReference type="InterPro" id="IPR012337">
    <property type="entry name" value="RNaseH-like_sf"/>
</dbReference>
<dbReference type="SUPFAM" id="SSF141072">
    <property type="entry name" value="CalX-like"/>
    <property type="match status" value="1"/>
</dbReference>
<dbReference type="GO" id="GO:0003697">
    <property type="term" value="F:single-stranded DNA binding"/>
    <property type="evidence" value="ECO:0007669"/>
    <property type="project" value="TreeGrafter"/>
</dbReference>
<feature type="compositionally biased region" description="Polar residues" evidence="4">
    <location>
        <begin position="1202"/>
        <end position="1223"/>
    </location>
</feature>
<dbReference type="GO" id="GO:0006273">
    <property type="term" value="P:lagging strand elongation"/>
    <property type="evidence" value="ECO:0007669"/>
    <property type="project" value="TreeGrafter"/>
</dbReference>
<dbReference type="InterPro" id="IPR036691">
    <property type="entry name" value="Endo/exonu/phosph_ase_sf"/>
</dbReference>
<keyword evidence="8" id="KW-1185">Reference proteome</keyword>
<evidence type="ECO:0000313" key="7">
    <source>
        <dbReference type="EMBL" id="OLP98115.1"/>
    </source>
</evidence>
<feature type="region of interest" description="Disordered" evidence="4">
    <location>
        <begin position="1150"/>
        <end position="1228"/>
    </location>
</feature>
<dbReference type="EMBL" id="LSRX01000408">
    <property type="protein sequence ID" value="OLP98115.1"/>
    <property type="molecule type" value="Genomic_DNA"/>
</dbReference>